<dbReference type="SUPFAM" id="SSF55729">
    <property type="entry name" value="Acyl-CoA N-acyltransferases (Nat)"/>
    <property type="match status" value="1"/>
</dbReference>
<evidence type="ECO:0000313" key="4">
    <source>
        <dbReference type="EMBL" id="GIJ71838.1"/>
    </source>
</evidence>
<dbReference type="GO" id="GO:0016747">
    <property type="term" value="F:acyltransferase activity, transferring groups other than amino-acyl groups"/>
    <property type="evidence" value="ECO:0007669"/>
    <property type="project" value="InterPro"/>
</dbReference>
<keyword evidence="1" id="KW-0808">Transferase</keyword>
<dbReference type="EMBL" id="BOPH01000092">
    <property type="protein sequence ID" value="GIJ71838.1"/>
    <property type="molecule type" value="Genomic_DNA"/>
</dbReference>
<sequence>MTGVGVERVGAATAEVVDALVRLVPQLSAGAPAPDHRLVEDLVGRPGVDLLVARVGGEIVGTLTLVTFSTPTRARALIEDVVVDGAARGHGVGAALLREAERLARSAGAQWIDLTSRPAREAANRLYRSYGFDLRETNAYRLRLDTS</sequence>
<evidence type="ECO:0000259" key="3">
    <source>
        <dbReference type="PROSITE" id="PS51186"/>
    </source>
</evidence>
<evidence type="ECO:0000313" key="5">
    <source>
        <dbReference type="Proteomes" id="UP000635606"/>
    </source>
</evidence>
<dbReference type="InterPro" id="IPR016181">
    <property type="entry name" value="Acyl_CoA_acyltransferase"/>
</dbReference>
<dbReference type="Gene3D" id="3.40.630.30">
    <property type="match status" value="1"/>
</dbReference>
<dbReference type="AlphaFoldDB" id="A0A8J3ZYY6"/>
<dbReference type="Proteomes" id="UP000635606">
    <property type="component" value="Unassembled WGS sequence"/>
</dbReference>
<dbReference type="PANTHER" id="PTHR43877:SF2">
    <property type="entry name" value="AMINOALKYLPHOSPHONATE N-ACETYLTRANSFERASE-RELATED"/>
    <property type="match status" value="1"/>
</dbReference>
<keyword evidence="2" id="KW-0012">Acyltransferase</keyword>
<dbReference type="PROSITE" id="PS51186">
    <property type="entry name" value="GNAT"/>
    <property type="match status" value="1"/>
</dbReference>
<feature type="domain" description="N-acetyltransferase" evidence="3">
    <location>
        <begin position="7"/>
        <end position="147"/>
    </location>
</feature>
<name>A0A8J3ZYY6_9ACTN</name>
<organism evidence="4 5">
    <name type="scientific">Virgisporangium ochraceum</name>
    <dbReference type="NCBI Taxonomy" id="65505"/>
    <lineage>
        <taxon>Bacteria</taxon>
        <taxon>Bacillati</taxon>
        <taxon>Actinomycetota</taxon>
        <taxon>Actinomycetes</taxon>
        <taxon>Micromonosporales</taxon>
        <taxon>Micromonosporaceae</taxon>
        <taxon>Virgisporangium</taxon>
    </lineage>
</organism>
<keyword evidence="5" id="KW-1185">Reference proteome</keyword>
<dbReference type="PANTHER" id="PTHR43877">
    <property type="entry name" value="AMINOALKYLPHOSPHONATE N-ACETYLTRANSFERASE-RELATED-RELATED"/>
    <property type="match status" value="1"/>
</dbReference>
<accession>A0A8J3ZYY6</accession>
<dbReference type="Pfam" id="PF00583">
    <property type="entry name" value="Acetyltransf_1"/>
    <property type="match status" value="1"/>
</dbReference>
<reference evidence="4" key="1">
    <citation type="submission" date="2021-01" db="EMBL/GenBank/DDBJ databases">
        <title>Whole genome shotgun sequence of Virgisporangium ochraceum NBRC 16418.</title>
        <authorList>
            <person name="Komaki H."/>
            <person name="Tamura T."/>
        </authorList>
    </citation>
    <scope>NUCLEOTIDE SEQUENCE</scope>
    <source>
        <strain evidence="4">NBRC 16418</strain>
    </source>
</reference>
<evidence type="ECO:0000256" key="2">
    <source>
        <dbReference type="ARBA" id="ARBA00023315"/>
    </source>
</evidence>
<gene>
    <name evidence="4" type="ORF">Voc01_067550</name>
</gene>
<dbReference type="RefSeq" id="WP_203931703.1">
    <property type="nucleotide sequence ID" value="NZ_BOPH01000092.1"/>
</dbReference>
<protein>
    <recommendedName>
        <fullName evidence="3">N-acetyltransferase domain-containing protein</fullName>
    </recommendedName>
</protein>
<proteinExistence type="predicted"/>
<dbReference type="CDD" id="cd04301">
    <property type="entry name" value="NAT_SF"/>
    <property type="match status" value="1"/>
</dbReference>
<dbReference type="InterPro" id="IPR050832">
    <property type="entry name" value="Bact_Acetyltransf"/>
</dbReference>
<comment type="caution">
    <text evidence="4">The sequence shown here is derived from an EMBL/GenBank/DDBJ whole genome shotgun (WGS) entry which is preliminary data.</text>
</comment>
<evidence type="ECO:0000256" key="1">
    <source>
        <dbReference type="ARBA" id="ARBA00022679"/>
    </source>
</evidence>
<dbReference type="InterPro" id="IPR000182">
    <property type="entry name" value="GNAT_dom"/>
</dbReference>